<sequence>MSFPAKVLKGFFGIGGIGTIPLLEMNPLKKEINQEIKDLLPPPQNLLRRQFLFLLLTNY</sequence>
<organism evidence="1 2">
    <name type="scientific">Mycoplasma ovis str. Michigan</name>
    <dbReference type="NCBI Taxonomy" id="1415773"/>
    <lineage>
        <taxon>Bacteria</taxon>
        <taxon>Bacillati</taxon>
        <taxon>Mycoplasmatota</taxon>
        <taxon>Mollicutes</taxon>
        <taxon>Mycoplasmataceae</taxon>
        <taxon>Mycoplasma</taxon>
    </lineage>
</organism>
<dbReference type="EMBL" id="CP006935">
    <property type="protein sequence ID" value="AHC40175.1"/>
    <property type="molecule type" value="Genomic_DNA"/>
</dbReference>
<evidence type="ECO:0000313" key="1">
    <source>
        <dbReference type="EMBL" id="AHC40175.1"/>
    </source>
</evidence>
<accession>A0ABM5P1A5</accession>
<evidence type="ECO:0000313" key="2">
    <source>
        <dbReference type="Proteomes" id="UP000018745"/>
    </source>
</evidence>
<name>A0ABM5P1A5_9MOLU</name>
<gene>
    <name evidence="1" type="ORF">OVS_01070</name>
</gene>
<proteinExistence type="predicted"/>
<reference evidence="1 2" key="1">
    <citation type="journal article" date="2014" name="Genome Announc.">
        <title>Complete Genome Sequence of Mycoplasma ovis Strain Michigan, a Hemoplasma of Sheep with Two Distinct 16S rRNA Genes.</title>
        <authorList>
            <person name="Deshuillers P.L."/>
            <person name="Santos A.P."/>
            <person name="do Nascimento N.C."/>
            <person name="Hampel J.A."/>
            <person name="Bergin I.L."/>
            <person name="Dyson M.C."/>
            <person name="Messick J.B."/>
        </authorList>
    </citation>
    <scope>NUCLEOTIDE SEQUENCE [LARGE SCALE GENOMIC DNA]</scope>
    <source>
        <strain evidence="1 2">Michigan</strain>
    </source>
</reference>
<protein>
    <submittedName>
        <fullName evidence="1">Uncharacterized protein</fullName>
    </submittedName>
</protein>
<keyword evidence="2" id="KW-1185">Reference proteome</keyword>
<dbReference type="RefSeq" id="WP_024071003.1">
    <property type="nucleotide sequence ID" value="NC_023062.1"/>
</dbReference>
<dbReference type="Proteomes" id="UP000018745">
    <property type="component" value="Chromosome"/>
</dbReference>